<name>A0ABQ5U2M2_9PROT</name>
<dbReference type="RefSeq" id="WP_169559579.1">
    <property type="nucleotide sequence ID" value="NZ_BSNF01000001.1"/>
</dbReference>
<reference evidence="1" key="2">
    <citation type="submission" date="2023-01" db="EMBL/GenBank/DDBJ databases">
        <title>Draft genome sequence of Sneathiella chinensis strain NBRC 103408.</title>
        <authorList>
            <person name="Sun Q."/>
            <person name="Mori K."/>
        </authorList>
    </citation>
    <scope>NUCLEOTIDE SEQUENCE</scope>
    <source>
        <strain evidence="1">NBRC 103408</strain>
    </source>
</reference>
<accession>A0ABQ5U2M2</accession>
<dbReference type="EMBL" id="BSNF01000001">
    <property type="protein sequence ID" value="GLQ05592.1"/>
    <property type="molecule type" value="Genomic_DNA"/>
</dbReference>
<proteinExistence type="predicted"/>
<organism evidence="1 2">
    <name type="scientific">Sneathiella chinensis</name>
    <dbReference type="NCBI Taxonomy" id="349750"/>
    <lineage>
        <taxon>Bacteria</taxon>
        <taxon>Pseudomonadati</taxon>
        <taxon>Pseudomonadota</taxon>
        <taxon>Alphaproteobacteria</taxon>
        <taxon>Sneathiellales</taxon>
        <taxon>Sneathiellaceae</taxon>
        <taxon>Sneathiella</taxon>
    </lineage>
</organism>
<reference evidence="1" key="1">
    <citation type="journal article" date="2014" name="Int. J. Syst. Evol. Microbiol.">
        <title>Complete genome of a new Firmicutes species belonging to the dominant human colonic microbiota ('Ruminococcus bicirculans') reveals two chromosomes and a selective capacity to utilize plant glucans.</title>
        <authorList>
            <consortium name="NISC Comparative Sequencing Program"/>
            <person name="Wegmann U."/>
            <person name="Louis P."/>
            <person name="Goesmann A."/>
            <person name="Henrissat B."/>
            <person name="Duncan S.H."/>
            <person name="Flint H.J."/>
        </authorList>
    </citation>
    <scope>NUCLEOTIDE SEQUENCE</scope>
    <source>
        <strain evidence="1">NBRC 103408</strain>
    </source>
</reference>
<comment type="caution">
    <text evidence="1">The sequence shown here is derived from an EMBL/GenBank/DDBJ whole genome shotgun (WGS) entry which is preliminary data.</text>
</comment>
<sequence length="143" mass="16082">MQSFSFIQPAPPIRGMGIALDLLHTKTPFSNWNAKELISTVKGAARRGHYIILKDGDTFGAVACWGRCTKEIGEAYVAGQRTPTFQDCQQGDHLIMFILQADKPEYLKAITRFVKDLHPGAIAYGRRYHAHRPKLTSRALKIR</sequence>
<keyword evidence="2" id="KW-1185">Reference proteome</keyword>
<evidence type="ECO:0000313" key="1">
    <source>
        <dbReference type="EMBL" id="GLQ05592.1"/>
    </source>
</evidence>
<protein>
    <submittedName>
        <fullName evidence="1">Uncharacterized protein</fullName>
    </submittedName>
</protein>
<gene>
    <name evidence="1" type="ORF">GCM10007924_08130</name>
</gene>
<dbReference type="Proteomes" id="UP001161409">
    <property type="component" value="Unassembled WGS sequence"/>
</dbReference>
<evidence type="ECO:0000313" key="2">
    <source>
        <dbReference type="Proteomes" id="UP001161409"/>
    </source>
</evidence>